<sequence>MEDAIFSRQGKVDVSVSAVFRIGRVNTRIPGQNWKLMPLPGYPGWVLQPA</sequence>
<accession>A0A6H5G0M4</accession>
<dbReference type="EMBL" id="CADCXU010003118">
    <property type="protein sequence ID" value="CAA9995148.1"/>
    <property type="molecule type" value="Genomic_DNA"/>
</dbReference>
<name>A0A6H5G0M4_9HEMI</name>
<proteinExistence type="predicted"/>
<organism evidence="1 2">
    <name type="scientific">Nesidiocoris tenuis</name>
    <dbReference type="NCBI Taxonomy" id="355587"/>
    <lineage>
        <taxon>Eukaryota</taxon>
        <taxon>Metazoa</taxon>
        <taxon>Ecdysozoa</taxon>
        <taxon>Arthropoda</taxon>
        <taxon>Hexapoda</taxon>
        <taxon>Insecta</taxon>
        <taxon>Pterygota</taxon>
        <taxon>Neoptera</taxon>
        <taxon>Paraneoptera</taxon>
        <taxon>Hemiptera</taxon>
        <taxon>Heteroptera</taxon>
        <taxon>Panheteroptera</taxon>
        <taxon>Cimicomorpha</taxon>
        <taxon>Miridae</taxon>
        <taxon>Dicyphina</taxon>
        <taxon>Nesidiocoris</taxon>
    </lineage>
</organism>
<protein>
    <submittedName>
        <fullName evidence="1">Uncharacterized protein</fullName>
    </submittedName>
</protein>
<dbReference type="Proteomes" id="UP000479000">
    <property type="component" value="Unassembled WGS sequence"/>
</dbReference>
<reference evidence="1 2" key="1">
    <citation type="submission" date="2020-02" db="EMBL/GenBank/DDBJ databases">
        <authorList>
            <person name="Ferguson B K."/>
        </authorList>
    </citation>
    <scope>NUCLEOTIDE SEQUENCE [LARGE SCALE GENOMIC DNA]</scope>
</reference>
<feature type="non-terminal residue" evidence="1">
    <location>
        <position position="50"/>
    </location>
</feature>
<gene>
    <name evidence="1" type="ORF">NTEN_LOCUS1939</name>
</gene>
<evidence type="ECO:0000313" key="2">
    <source>
        <dbReference type="Proteomes" id="UP000479000"/>
    </source>
</evidence>
<keyword evidence="2" id="KW-1185">Reference proteome</keyword>
<dbReference type="AlphaFoldDB" id="A0A6H5G0M4"/>
<evidence type="ECO:0000313" key="1">
    <source>
        <dbReference type="EMBL" id="CAA9995148.1"/>
    </source>
</evidence>